<dbReference type="InterPro" id="IPR003738">
    <property type="entry name" value="SRAP"/>
</dbReference>
<dbReference type="InterPro" id="IPR036590">
    <property type="entry name" value="SRAP-like"/>
</dbReference>
<gene>
    <name evidence="1" type="ORF">AB4874_18820</name>
</gene>
<dbReference type="Pfam" id="PF02586">
    <property type="entry name" value="SRAP"/>
    <property type="match status" value="1"/>
</dbReference>
<proteinExistence type="predicted"/>
<dbReference type="Gene3D" id="3.90.1680.20">
    <property type="match status" value="2"/>
</dbReference>
<evidence type="ECO:0000313" key="2">
    <source>
        <dbReference type="Proteomes" id="UP001557465"/>
    </source>
</evidence>
<keyword evidence="2" id="KW-1185">Reference proteome</keyword>
<organism evidence="1 2">
    <name type="scientific">Thioclava arctica</name>
    <dbReference type="NCBI Taxonomy" id="3238301"/>
    <lineage>
        <taxon>Bacteria</taxon>
        <taxon>Pseudomonadati</taxon>
        <taxon>Pseudomonadota</taxon>
        <taxon>Alphaproteobacteria</taxon>
        <taxon>Rhodobacterales</taxon>
        <taxon>Paracoccaceae</taxon>
        <taxon>Thioclava</taxon>
    </lineage>
</organism>
<dbReference type="Proteomes" id="UP001557465">
    <property type="component" value="Unassembled WGS sequence"/>
</dbReference>
<comment type="caution">
    <text evidence="1">The sequence shown here is derived from an EMBL/GenBank/DDBJ whole genome shotgun (WGS) entry which is preliminary data.</text>
</comment>
<protein>
    <submittedName>
        <fullName evidence="1">SOS response-associated peptidase family protein</fullName>
    </submittedName>
</protein>
<reference evidence="1 2" key="1">
    <citation type="journal article" date="2011" name="Int. J. Syst. Evol. Microbiol.">
        <title>Zhongshania antarctica gen. nov., sp. nov. and Zhongshania guokunii sp. nov., gammaproteobacteria respectively isolated from coastal attached (fast) ice and surface seawater of the Antarctic.</title>
        <authorList>
            <person name="Li H.J."/>
            <person name="Zhang X.Y."/>
            <person name="Chen C.X."/>
            <person name="Zhang Y.J."/>
            <person name="Gao Z.M."/>
            <person name="Yu Y."/>
            <person name="Chen X.L."/>
            <person name="Chen B."/>
            <person name="Zhang Y.Z."/>
        </authorList>
    </citation>
    <scope>NUCLEOTIDE SEQUENCE [LARGE SCALE GENOMIC DNA]</scope>
    <source>
        <strain evidence="1 2">15-R06ZXC-3</strain>
    </source>
</reference>
<accession>A0ABV3TRN1</accession>
<sequence>MLKTQRDPGVPNVRNLKSPHWRRWLGPEHRCLEAITAFAEPVKGGNQWFGPADPGITMFFAGIEICGWRSVRKLKHGETEDDLFAFLTCPPNAEVAAVHPKAMPVILTSPEEWQAWSSVPVETATNCKGP</sequence>
<name>A0ABV3TRN1_9RHOB</name>
<evidence type="ECO:0000313" key="1">
    <source>
        <dbReference type="EMBL" id="MEX1663643.1"/>
    </source>
</evidence>
<dbReference type="EMBL" id="JBFRYC010000022">
    <property type="protein sequence ID" value="MEX1663643.1"/>
    <property type="molecule type" value="Genomic_DNA"/>
</dbReference>
<dbReference type="SUPFAM" id="SSF143081">
    <property type="entry name" value="BB1717-like"/>
    <property type="match status" value="1"/>
</dbReference>